<dbReference type="InterPro" id="IPR001633">
    <property type="entry name" value="EAL_dom"/>
</dbReference>
<dbReference type="PANTHER" id="PTHR44757:SF2">
    <property type="entry name" value="BIOFILM ARCHITECTURE MAINTENANCE PROTEIN MBAA"/>
    <property type="match status" value="1"/>
</dbReference>
<keyword evidence="3" id="KW-0378">Hydrolase</keyword>
<dbReference type="PROSITE" id="PS50883">
    <property type="entry name" value="EAL"/>
    <property type="match status" value="1"/>
</dbReference>
<feature type="domain" description="EAL" evidence="1">
    <location>
        <begin position="300"/>
        <end position="549"/>
    </location>
</feature>
<dbReference type="InterPro" id="IPR052155">
    <property type="entry name" value="Biofilm_reg_signaling"/>
</dbReference>
<gene>
    <name evidence="3" type="primary">dosP</name>
    <name evidence="3" type="ORF">FILTAD_00259</name>
</gene>
<dbReference type="OrthoDB" id="2624050at2"/>
<sequence>MKSNNGQFMSEQPDIMKSLTQFYMVTRTDGDGSIIFTNKNFLETSKWTPRRILGKMFWQMFPDTKEDQEQAYLIWSHIKGGKTWFGNAKKSTRLGESYFVNLIGIPLITEDAQLESVTFLELDITADIHLRDKLQQIAFIDYESGLMSRFKLESTVDEYISNKRHFSFVYLTIDHYYTLKELQFHDSENELIKSFTNRLKRFFLDNPIARIGVNEFVILTPFGDWFIQGFIQFLKQQPIYLGGTALPLSVSGGIVRFPEDQQTYTHLMKAALSATKEGIDNGGGKIVSLSAASHQVLNRRAIIDHKLLTALNRNDLQVVYQPQFDIKSDEVTLFEAFVRWNDDELGYVMPDELIPIAEENGLIHEIGAFVLEEAATLAADWNARKRPVKVAINSSAREFTNPSMKESVLDILEKTECPATYIQLEITEKFAFQAEEEKSISIQMKELQDEGVEFVLDDFGTGFASFRYMQHLPISKIKIDKLFIQSLLTQPKTQQLVDGMIQFGKSMSMYVVAEGVETKEQFDILKKMGVDAVQGYYIGAPVTAEDISI</sequence>
<dbReference type="PROSITE" id="PS50887">
    <property type="entry name" value="GGDEF"/>
    <property type="match status" value="1"/>
</dbReference>
<name>A0A3P5WWR9_9BACL</name>
<evidence type="ECO:0000259" key="1">
    <source>
        <dbReference type="PROSITE" id="PS50883"/>
    </source>
</evidence>
<dbReference type="Gene3D" id="3.20.20.450">
    <property type="entry name" value="EAL domain"/>
    <property type="match status" value="1"/>
</dbReference>
<dbReference type="SUPFAM" id="SSF141868">
    <property type="entry name" value="EAL domain-like"/>
    <property type="match status" value="1"/>
</dbReference>
<dbReference type="PANTHER" id="PTHR44757">
    <property type="entry name" value="DIGUANYLATE CYCLASE DGCP"/>
    <property type="match status" value="1"/>
</dbReference>
<dbReference type="InterPro" id="IPR035919">
    <property type="entry name" value="EAL_sf"/>
</dbReference>
<dbReference type="InterPro" id="IPR029787">
    <property type="entry name" value="Nucleotide_cyclase"/>
</dbReference>
<organism evidence="3 4">
    <name type="scientific">Filibacter tadaridae</name>
    <dbReference type="NCBI Taxonomy" id="2483811"/>
    <lineage>
        <taxon>Bacteria</taxon>
        <taxon>Bacillati</taxon>
        <taxon>Bacillota</taxon>
        <taxon>Bacilli</taxon>
        <taxon>Bacillales</taxon>
        <taxon>Caryophanaceae</taxon>
        <taxon>Filibacter</taxon>
    </lineage>
</organism>
<dbReference type="EMBL" id="UXAV01000017">
    <property type="protein sequence ID" value="VDC19323.1"/>
    <property type="molecule type" value="Genomic_DNA"/>
</dbReference>
<dbReference type="SMART" id="SM00052">
    <property type="entry name" value="EAL"/>
    <property type="match status" value="1"/>
</dbReference>
<dbReference type="RefSeq" id="WP_124068711.1">
    <property type="nucleotide sequence ID" value="NZ_CBCRXF010000003.1"/>
</dbReference>
<dbReference type="SUPFAM" id="SSF55073">
    <property type="entry name" value="Nucleotide cyclase"/>
    <property type="match status" value="1"/>
</dbReference>
<dbReference type="EC" id="3.1.4.52" evidence="3"/>
<evidence type="ECO:0000313" key="3">
    <source>
        <dbReference type="EMBL" id="VDC19323.1"/>
    </source>
</evidence>
<dbReference type="Pfam" id="PF00563">
    <property type="entry name" value="EAL"/>
    <property type="match status" value="1"/>
</dbReference>
<dbReference type="GO" id="GO:0071111">
    <property type="term" value="F:cyclic-guanylate-specific phosphodiesterase activity"/>
    <property type="evidence" value="ECO:0007669"/>
    <property type="project" value="UniProtKB-EC"/>
</dbReference>
<dbReference type="Pfam" id="PF13426">
    <property type="entry name" value="PAS_9"/>
    <property type="match status" value="1"/>
</dbReference>
<dbReference type="Gene3D" id="3.30.450.20">
    <property type="entry name" value="PAS domain"/>
    <property type="match status" value="1"/>
</dbReference>
<dbReference type="InterPro" id="IPR000160">
    <property type="entry name" value="GGDEF_dom"/>
</dbReference>
<dbReference type="Proteomes" id="UP000270468">
    <property type="component" value="Unassembled WGS sequence"/>
</dbReference>
<dbReference type="InterPro" id="IPR000014">
    <property type="entry name" value="PAS"/>
</dbReference>
<dbReference type="AlphaFoldDB" id="A0A3P5WWR9"/>
<dbReference type="InterPro" id="IPR043128">
    <property type="entry name" value="Rev_trsase/Diguanyl_cyclase"/>
</dbReference>
<protein>
    <submittedName>
        <fullName evidence="3">Oxygen sensor protein DosP</fullName>
        <ecNumber evidence="3">3.1.4.52</ecNumber>
    </submittedName>
</protein>
<accession>A0A3P5WWR9</accession>
<keyword evidence="4" id="KW-1185">Reference proteome</keyword>
<feature type="domain" description="GGDEF" evidence="2">
    <location>
        <begin position="164"/>
        <end position="291"/>
    </location>
</feature>
<dbReference type="Gene3D" id="3.30.70.270">
    <property type="match status" value="1"/>
</dbReference>
<dbReference type="SMART" id="SM00267">
    <property type="entry name" value="GGDEF"/>
    <property type="match status" value="1"/>
</dbReference>
<dbReference type="NCBIfam" id="TIGR00229">
    <property type="entry name" value="sensory_box"/>
    <property type="match status" value="1"/>
</dbReference>
<reference evidence="3 4" key="1">
    <citation type="submission" date="2018-11" db="EMBL/GenBank/DDBJ databases">
        <authorList>
            <person name="Criscuolo A."/>
        </authorList>
    </citation>
    <scope>NUCLEOTIDE SEQUENCE [LARGE SCALE GENOMIC DNA]</scope>
    <source>
        <strain evidence="3">ATB-66</strain>
    </source>
</reference>
<dbReference type="Pfam" id="PF00990">
    <property type="entry name" value="GGDEF"/>
    <property type="match status" value="1"/>
</dbReference>
<proteinExistence type="predicted"/>
<dbReference type="InterPro" id="IPR035965">
    <property type="entry name" value="PAS-like_dom_sf"/>
</dbReference>
<evidence type="ECO:0000313" key="4">
    <source>
        <dbReference type="Proteomes" id="UP000270468"/>
    </source>
</evidence>
<evidence type="ECO:0000259" key="2">
    <source>
        <dbReference type="PROSITE" id="PS50887"/>
    </source>
</evidence>
<dbReference type="CDD" id="cd01948">
    <property type="entry name" value="EAL"/>
    <property type="match status" value="1"/>
</dbReference>
<dbReference type="SUPFAM" id="SSF55785">
    <property type="entry name" value="PYP-like sensor domain (PAS domain)"/>
    <property type="match status" value="1"/>
</dbReference>